<feature type="region of interest" description="Disordered" evidence="2">
    <location>
        <begin position="218"/>
        <end position="262"/>
    </location>
</feature>
<evidence type="ECO:0000256" key="3">
    <source>
        <dbReference type="SAM" id="Phobius"/>
    </source>
</evidence>
<dbReference type="VEuPathDB" id="FungiDB:LEMA_P056780.1"/>
<dbReference type="eggNOG" id="ENOG502QPMM">
    <property type="taxonomic scope" value="Eukaryota"/>
</dbReference>
<proteinExistence type="inferred from homology"/>
<keyword evidence="3" id="KW-0472">Membrane</keyword>
<feature type="transmembrane region" description="Helical" evidence="3">
    <location>
        <begin position="444"/>
        <end position="462"/>
    </location>
</feature>
<dbReference type="GO" id="GO:0022857">
    <property type="term" value="F:transmembrane transporter activity"/>
    <property type="evidence" value="ECO:0007669"/>
    <property type="project" value="InterPro"/>
</dbReference>
<dbReference type="Pfam" id="PF06738">
    <property type="entry name" value="ThrE"/>
    <property type="match status" value="1"/>
</dbReference>
<evidence type="ECO:0000313" key="6">
    <source>
        <dbReference type="Proteomes" id="UP000002668"/>
    </source>
</evidence>
<protein>
    <recommendedName>
        <fullName evidence="4">Threonine/serine exporter-like N-terminal domain-containing protein</fullName>
    </recommendedName>
</protein>
<dbReference type="AlphaFoldDB" id="E4ZH74"/>
<evidence type="ECO:0000256" key="2">
    <source>
        <dbReference type="SAM" id="MobiDB-lite"/>
    </source>
</evidence>
<feature type="compositionally biased region" description="Low complexity" evidence="2">
    <location>
        <begin position="72"/>
        <end position="99"/>
    </location>
</feature>
<dbReference type="OrthoDB" id="413008at2759"/>
<dbReference type="InParanoid" id="E4ZH74"/>
<gene>
    <name evidence="5" type="ORF">LEMA_P056780.1</name>
</gene>
<feature type="compositionally biased region" description="Low complexity" evidence="2">
    <location>
        <begin position="228"/>
        <end position="237"/>
    </location>
</feature>
<reference evidence="6" key="1">
    <citation type="journal article" date="2011" name="Nat. Commun.">
        <title>Effector diversification within compartments of the Leptosphaeria maculans genome affected by Repeat-Induced Point mutations.</title>
        <authorList>
            <person name="Rouxel T."/>
            <person name="Grandaubert J."/>
            <person name="Hane J.K."/>
            <person name="Hoede C."/>
            <person name="van de Wouw A.P."/>
            <person name="Couloux A."/>
            <person name="Dominguez V."/>
            <person name="Anthouard V."/>
            <person name="Bally P."/>
            <person name="Bourras S."/>
            <person name="Cozijnsen A.J."/>
            <person name="Ciuffetti L.M."/>
            <person name="Degrave A."/>
            <person name="Dilmaghani A."/>
            <person name="Duret L."/>
            <person name="Fudal I."/>
            <person name="Goodwin S.B."/>
            <person name="Gout L."/>
            <person name="Glaser N."/>
            <person name="Linglin J."/>
            <person name="Kema G.H.J."/>
            <person name="Lapalu N."/>
            <person name="Lawrence C.B."/>
            <person name="May K."/>
            <person name="Meyer M."/>
            <person name="Ollivier B."/>
            <person name="Poulain J."/>
            <person name="Schoch C.L."/>
            <person name="Simon A."/>
            <person name="Spatafora J.W."/>
            <person name="Stachowiak A."/>
            <person name="Turgeon B.G."/>
            <person name="Tyler B.M."/>
            <person name="Vincent D."/>
            <person name="Weissenbach J."/>
            <person name="Amselem J."/>
            <person name="Quesneville H."/>
            <person name="Oliver R.P."/>
            <person name="Wincker P."/>
            <person name="Balesdent M.-H."/>
            <person name="Howlett B.J."/>
        </authorList>
    </citation>
    <scope>NUCLEOTIDE SEQUENCE [LARGE SCALE GENOMIC DNA]</scope>
    <source>
        <strain evidence="6">JN3 / isolate v23.1.3 / race Av1-4-5-6-7-8</strain>
    </source>
</reference>
<feature type="transmembrane region" description="Helical" evidence="3">
    <location>
        <begin position="559"/>
        <end position="580"/>
    </location>
</feature>
<feature type="compositionally biased region" description="Polar residues" evidence="2">
    <location>
        <begin position="38"/>
        <end position="48"/>
    </location>
</feature>
<evidence type="ECO:0000259" key="4">
    <source>
        <dbReference type="Pfam" id="PF06738"/>
    </source>
</evidence>
<feature type="transmembrane region" description="Helical" evidence="3">
    <location>
        <begin position="600"/>
        <end position="617"/>
    </location>
</feature>
<keyword evidence="6" id="KW-1185">Reference proteome</keyword>
<feature type="transmembrane region" description="Helical" evidence="3">
    <location>
        <begin position="624"/>
        <end position="641"/>
    </location>
</feature>
<sequence length="976" mass="106679">MRGFTASHGIHVLAAREMGTVLAATVAQTDRSRHCFSMESSPTRSCRSSHPAYDDDAAHELQPIQPSKDEPTSTSTTTSTPMTTTITSTSTPLPLPWTTGKTRVRFNSAADTATDVPEPPPLQDHLAPPVTSTGSPSHNSDQHTAEAEELLLAHHEYTHGHTKDVCRPPPQTTSSTDKGKGQGKGKNKTHQGEDEDEAYAVTSSTNGGIFYQLLQAYRTPMPPPSPSVPATTADTPSEAGRVSPGPPCASSSGAATPSNRRKWYKADKAVPSQETLATLIGASAKLANPNMEKQDAAVRPRYHRRTSSGLLAKVVKAREDQDVRIKVHVANILKRQQYIIRMCRALMLFGAPTHRLEEYLATTAKVLEINSQFLYIPGCMLICFDDRYSHTAEVKMVRTVQGVNLGKLKDTHDIYKEVLHDLIDLDEALARLDTIINATDCHPVWLTVIMYGLASAAISVFFKARWVDMPVIFVLGCLLGLLQLVIAPLSKTYSTVFEISATILMSFLARAFGSINNGNLFCFSAIAQSAIAMILPGWLVLCSALELQSRAIVPGSIRLVFAIIYSLFLGYGITVGTAIYGAIDSNATNSTQCQNPLNPYWNFLFVPLYVFFTTFTVQAKYKQMPAMVLIAFAGYIVNFYANKKFSSSAPIAYTFGAFTIGILANLYSRLRHGVAAAVLLPAVYVQVPGSLASSGSINSALKTAAALIQGSKGAVDSTTDSLNAIVFNVAASMIQIAIGITVGLFMAVLLVYPLDKRRSGLWTLNSTARFSRLLALLLDAWCQGESQAMRFRFRFAQSFHRTTATKFATRHAPKPALDASYHKYVPSIYPMRPQHSPGTYATPILPFDAVFNYRRAQMIAAYWSMVCIIKEVDKFRDRSSVEAIETQTGLKGGLLDLIVQGSDSMVPRWPNQRLAIPIGWLKHKTKVHYQLRCRDNTWLSLQRDSGMADVVTRGSPVIASDGILSLTDNLTSSITD</sequence>
<feature type="transmembrane region" description="Helical" evidence="3">
    <location>
        <begin position="469"/>
        <end position="489"/>
    </location>
</feature>
<feature type="region of interest" description="Disordered" evidence="2">
    <location>
        <begin position="36"/>
        <end position="55"/>
    </location>
</feature>
<feature type="transmembrane region" description="Helical" evidence="3">
    <location>
        <begin position="526"/>
        <end position="547"/>
    </location>
</feature>
<name>E4ZH74_LEPMJ</name>
<dbReference type="InterPro" id="IPR010619">
    <property type="entry name" value="ThrE-like_N"/>
</dbReference>
<evidence type="ECO:0000313" key="5">
    <source>
        <dbReference type="EMBL" id="CBX90644.1"/>
    </source>
</evidence>
<accession>E4ZH74</accession>
<keyword evidence="3" id="KW-0812">Transmembrane</keyword>
<feature type="domain" description="Threonine/serine exporter-like N-terminal" evidence="4">
    <location>
        <begin position="338"/>
        <end position="579"/>
    </location>
</feature>
<feature type="region of interest" description="Disordered" evidence="2">
    <location>
        <begin position="111"/>
        <end position="144"/>
    </location>
</feature>
<feature type="region of interest" description="Disordered" evidence="2">
    <location>
        <begin position="60"/>
        <end position="99"/>
    </location>
</feature>
<feature type="compositionally biased region" description="Polar residues" evidence="2">
    <location>
        <begin position="130"/>
        <end position="139"/>
    </location>
</feature>
<dbReference type="InterPro" id="IPR051361">
    <property type="entry name" value="ThrE/Ser_Exporter"/>
</dbReference>
<keyword evidence="3" id="KW-1133">Transmembrane helix</keyword>
<dbReference type="PANTHER" id="PTHR31082:SF4">
    <property type="entry name" value="PHEROMONE-REGULATED MEMBRANE PROTEIN 10"/>
    <property type="match status" value="1"/>
</dbReference>
<evidence type="ECO:0000256" key="1">
    <source>
        <dbReference type="ARBA" id="ARBA00034125"/>
    </source>
</evidence>
<feature type="region of interest" description="Disordered" evidence="2">
    <location>
        <begin position="159"/>
        <end position="198"/>
    </location>
</feature>
<dbReference type="PANTHER" id="PTHR31082">
    <property type="entry name" value="PHEROMONE-REGULATED MEMBRANE PROTEIN 10"/>
    <property type="match status" value="1"/>
</dbReference>
<feature type="transmembrane region" description="Helical" evidence="3">
    <location>
        <begin position="647"/>
        <end position="667"/>
    </location>
</feature>
<comment type="similarity">
    <text evidence="1">Belongs to the ThrE exporter (TC 2.A.79) family.</text>
</comment>
<dbReference type="Proteomes" id="UP000002668">
    <property type="component" value="Genome"/>
</dbReference>
<feature type="transmembrane region" description="Helical" evidence="3">
    <location>
        <begin position="725"/>
        <end position="752"/>
    </location>
</feature>
<dbReference type="EMBL" id="FP929065">
    <property type="protein sequence ID" value="CBX90644.1"/>
    <property type="molecule type" value="Genomic_DNA"/>
</dbReference>
<organism evidence="6">
    <name type="scientific">Leptosphaeria maculans (strain JN3 / isolate v23.1.3 / race Av1-4-5-6-7-8)</name>
    <name type="common">Blackleg fungus</name>
    <name type="synonym">Phoma lingam</name>
    <dbReference type="NCBI Taxonomy" id="985895"/>
    <lineage>
        <taxon>Eukaryota</taxon>
        <taxon>Fungi</taxon>
        <taxon>Dikarya</taxon>
        <taxon>Ascomycota</taxon>
        <taxon>Pezizomycotina</taxon>
        <taxon>Dothideomycetes</taxon>
        <taxon>Pleosporomycetidae</taxon>
        <taxon>Pleosporales</taxon>
        <taxon>Pleosporineae</taxon>
        <taxon>Leptosphaeriaceae</taxon>
        <taxon>Plenodomus</taxon>
        <taxon>Plenodomus lingam/Leptosphaeria maculans species complex</taxon>
    </lineage>
</organism>
<dbReference type="HOGENOM" id="CLU_007078_2_1_1"/>
<feature type="compositionally biased region" description="Low complexity" evidence="2">
    <location>
        <begin position="248"/>
        <end position="258"/>
    </location>
</feature>
<dbReference type="OMA" id="HHEYTHG"/>